<keyword evidence="1" id="KW-0812">Transmembrane</keyword>
<comment type="caution">
    <text evidence="2">The sequence shown here is derived from an EMBL/GenBank/DDBJ whole genome shotgun (WGS) entry which is preliminary data.</text>
</comment>
<name>A0A504J708_9FLAO</name>
<keyword evidence="1" id="KW-1133">Transmembrane helix</keyword>
<keyword evidence="3" id="KW-1185">Reference proteome</keyword>
<protein>
    <submittedName>
        <fullName evidence="2">Uncharacterized protein</fullName>
    </submittedName>
</protein>
<dbReference type="EMBL" id="VFWZ01000008">
    <property type="protein sequence ID" value="TPN82879.1"/>
    <property type="molecule type" value="Genomic_DNA"/>
</dbReference>
<gene>
    <name evidence="2" type="ORF">FHK87_20855</name>
</gene>
<dbReference type="OrthoDB" id="1164977at2"/>
<sequence>MKNYKFGSYWFLGLFGLIGFYKLPTMVDYFQGQESIWQLLNILWFSWFSYFIPKKVNSR</sequence>
<organism evidence="2 3">
    <name type="scientific">Aquimarina algicola</name>
    <dbReference type="NCBI Taxonomy" id="2589995"/>
    <lineage>
        <taxon>Bacteria</taxon>
        <taxon>Pseudomonadati</taxon>
        <taxon>Bacteroidota</taxon>
        <taxon>Flavobacteriia</taxon>
        <taxon>Flavobacteriales</taxon>
        <taxon>Flavobacteriaceae</taxon>
        <taxon>Aquimarina</taxon>
    </lineage>
</organism>
<evidence type="ECO:0000313" key="3">
    <source>
        <dbReference type="Proteomes" id="UP000315540"/>
    </source>
</evidence>
<dbReference type="AlphaFoldDB" id="A0A504J708"/>
<keyword evidence="1" id="KW-0472">Membrane</keyword>
<feature type="transmembrane region" description="Helical" evidence="1">
    <location>
        <begin position="7"/>
        <end position="23"/>
    </location>
</feature>
<reference evidence="2 3" key="1">
    <citation type="submission" date="2019-06" db="EMBL/GenBank/DDBJ databases">
        <authorList>
            <person name="Meng X."/>
        </authorList>
    </citation>
    <scope>NUCLEOTIDE SEQUENCE [LARGE SCALE GENOMIC DNA]</scope>
    <source>
        <strain evidence="2 3">M625</strain>
    </source>
</reference>
<dbReference type="Proteomes" id="UP000315540">
    <property type="component" value="Unassembled WGS sequence"/>
</dbReference>
<proteinExistence type="predicted"/>
<evidence type="ECO:0000313" key="2">
    <source>
        <dbReference type="EMBL" id="TPN82879.1"/>
    </source>
</evidence>
<feature type="transmembrane region" description="Helical" evidence="1">
    <location>
        <begin position="35"/>
        <end position="53"/>
    </location>
</feature>
<evidence type="ECO:0000256" key="1">
    <source>
        <dbReference type="SAM" id="Phobius"/>
    </source>
</evidence>
<accession>A0A504J708</accession>